<sequence>MSTPIRSRSSIGATPSRNGFRPPSRLNSSRGSISSGSVVTSPTRSRPNSSFNLSRPTTPFKEPYTGTITVSIRPNPVNIDNNSNWLISNNTILNTQDQNIQFQFDNIFKTQGGSNFSVYQSCCSPIVDQFLNQGFNGTVFAYGMTGSGKTYSIKGVTEDPGFIELTINDIFRFIENNQGSYKYGLNFSYLEIYNEKINDLLNLNNVDLKIRDDLSGDKKIVSLTTTPIQSRSQCLELIRKGEINRKTSSTDFNARSSRSHSILQIKLTKIDILNNLETKSTLSLCDLAGSERASSSLERRKEGSYINKSLLALSNVINKLSTNSIDHIPYRDSKLTRLLQPALSGSSLISILCTIQLNSQYQSETINTLRFAARAKDIVMSVEKNTSSQLTNNVIQDLNNIIEQQRNEIERLKSQQGKSTTTPTSVDSAEVKILYEKLDHLTRLTDLQKTETILIKNDVLNDILGSEIDKSQIVMHNIEDFYKRISYEQQEYKSYIEILESKLRNQENKSNNDFAMDILKEQEEEIINLKEQLRDKDQIIKSLSNTTKLRKLVESNNNQNHATPDFKRPIINIVTGKENDISNLKEFQISPKPPKSNFNVIEMDMETF</sequence>
<organism evidence="11 12">
    <name type="scientific">Candida verbasci</name>
    <dbReference type="NCBI Taxonomy" id="1227364"/>
    <lineage>
        <taxon>Eukaryota</taxon>
        <taxon>Fungi</taxon>
        <taxon>Dikarya</taxon>
        <taxon>Ascomycota</taxon>
        <taxon>Saccharomycotina</taxon>
        <taxon>Pichiomycetes</taxon>
        <taxon>Debaryomycetaceae</taxon>
        <taxon>Candida/Lodderomyces clade</taxon>
        <taxon>Candida</taxon>
    </lineage>
</organism>
<dbReference type="OrthoDB" id="3176171at2759"/>
<dbReference type="InterPro" id="IPR036961">
    <property type="entry name" value="Kinesin_motor_dom_sf"/>
</dbReference>
<keyword evidence="1 7" id="KW-0493">Microtubule</keyword>
<evidence type="ECO:0000256" key="4">
    <source>
        <dbReference type="ARBA" id="ARBA00023054"/>
    </source>
</evidence>
<keyword evidence="12" id="KW-1185">Reference proteome</keyword>
<dbReference type="GO" id="GO:0007018">
    <property type="term" value="P:microtubule-based movement"/>
    <property type="evidence" value="ECO:0007669"/>
    <property type="project" value="InterPro"/>
</dbReference>
<evidence type="ECO:0000256" key="9">
    <source>
        <dbReference type="SAM" id="MobiDB-lite"/>
    </source>
</evidence>
<protein>
    <recommendedName>
        <fullName evidence="7">Kinesin-like protein</fullName>
    </recommendedName>
</protein>
<dbReference type="EMBL" id="CANTUO010000003">
    <property type="protein sequence ID" value="CAI5758726.1"/>
    <property type="molecule type" value="Genomic_DNA"/>
</dbReference>
<keyword evidence="3 6" id="KW-0067">ATP-binding</keyword>
<feature type="compositionally biased region" description="Low complexity" evidence="9">
    <location>
        <begin position="23"/>
        <end position="43"/>
    </location>
</feature>
<feature type="region of interest" description="Disordered" evidence="9">
    <location>
        <begin position="1"/>
        <end position="62"/>
    </location>
</feature>
<evidence type="ECO:0000259" key="10">
    <source>
        <dbReference type="PROSITE" id="PS50067"/>
    </source>
</evidence>
<dbReference type="GO" id="GO:0003777">
    <property type="term" value="F:microtubule motor activity"/>
    <property type="evidence" value="ECO:0007669"/>
    <property type="project" value="InterPro"/>
</dbReference>
<evidence type="ECO:0000256" key="5">
    <source>
        <dbReference type="ARBA" id="ARBA00023175"/>
    </source>
</evidence>
<dbReference type="InterPro" id="IPR027640">
    <property type="entry name" value="Kinesin-like_fam"/>
</dbReference>
<feature type="compositionally biased region" description="Polar residues" evidence="9">
    <location>
        <begin position="1"/>
        <end position="17"/>
    </location>
</feature>
<evidence type="ECO:0000256" key="6">
    <source>
        <dbReference type="PROSITE-ProRule" id="PRU00283"/>
    </source>
</evidence>
<dbReference type="Proteomes" id="UP001152885">
    <property type="component" value="Unassembled WGS sequence"/>
</dbReference>
<reference evidence="11" key="1">
    <citation type="submission" date="2022-12" db="EMBL/GenBank/DDBJ databases">
        <authorList>
            <person name="Brejova B."/>
        </authorList>
    </citation>
    <scope>NUCLEOTIDE SEQUENCE</scope>
</reference>
<comment type="caution">
    <text evidence="11">The sequence shown here is derived from an EMBL/GenBank/DDBJ whole genome shotgun (WGS) entry which is preliminary data.</text>
</comment>
<dbReference type="Pfam" id="PF00225">
    <property type="entry name" value="Kinesin"/>
    <property type="match status" value="1"/>
</dbReference>
<dbReference type="GO" id="GO:0008017">
    <property type="term" value="F:microtubule binding"/>
    <property type="evidence" value="ECO:0007669"/>
    <property type="project" value="InterPro"/>
</dbReference>
<evidence type="ECO:0000256" key="8">
    <source>
        <dbReference type="SAM" id="Coils"/>
    </source>
</evidence>
<dbReference type="Gene3D" id="3.40.850.10">
    <property type="entry name" value="Kinesin motor domain"/>
    <property type="match status" value="1"/>
</dbReference>
<dbReference type="PROSITE" id="PS50067">
    <property type="entry name" value="KINESIN_MOTOR_2"/>
    <property type="match status" value="1"/>
</dbReference>
<dbReference type="SMART" id="SM00129">
    <property type="entry name" value="KISc"/>
    <property type="match status" value="1"/>
</dbReference>
<name>A0A9W4XAT3_9ASCO</name>
<keyword evidence="2 6" id="KW-0547">Nucleotide-binding</keyword>
<accession>A0A9W4XAT3</accession>
<keyword evidence="4 8" id="KW-0175">Coiled coil</keyword>
<dbReference type="SUPFAM" id="SSF52540">
    <property type="entry name" value="P-loop containing nucleoside triphosphate hydrolases"/>
    <property type="match status" value="1"/>
</dbReference>
<evidence type="ECO:0000256" key="3">
    <source>
        <dbReference type="ARBA" id="ARBA00022840"/>
    </source>
</evidence>
<dbReference type="PANTHER" id="PTHR47968">
    <property type="entry name" value="CENTROMERE PROTEIN E"/>
    <property type="match status" value="1"/>
</dbReference>
<dbReference type="PRINTS" id="PR00380">
    <property type="entry name" value="KINESINHEAVY"/>
</dbReference>
<feature type="coiled-coil region" evidence="8">
    <location>
        <begin position="489"/>
        <end position="546"/>
    </location>
</feature>
<proteinExistence type="inferred from homology"/>
<comment type="similarity">
    <text evidence="6 7">Belongs to the TRAFAC class myosin-kinesin ATPase superfamily. Kinesin family.</text>
</comment>
<dbReference type="InterPro" id="IPR001752">
    <property type="entry name" value="Kinesin_motor_dom"/>
</dbReference>
<evidence type="ECO:0000256" key="7">
    <source>
        <dbReference type="RuleBase" id="RU000394"/>
    </source>
</evidence>
<feature type="domain" description="Kinesin motor" evidence="10">
    <location>
        <begin position="67"/>
        <end position="378"/>
    </location>
</feature>
<dbReference type="PROSITE" id="PS00411">
    <property type="entry name" value="KINESIN_MOTOR_1"/>
    <property type="match status" value="1"/>
</dbReference>
<dbReference type="InterPro" id="IPR027417">
    <property type="entry name" value="P-loop_NTPase"/>
</dbReference>
<keyword evidence="5 6" id="KW-0505">Motor protein</keyword>
<dbReference type="InterPro" id="IPR019821">
    <property type="entry name" value="Kinesin_motor_CS"/>
</dbReference>
<feature type="compositionally biased region" description="Polar residues" evidence="9">
    <location>
        <begin position="44"/>
        <end position="57"/>
    </location>
</feature>
<dbReference type="GO" id="GO:0005524">
    <property type="term" value="F:ATP binding"/>
    <property type="evidence" value="ECO:0007669"/>
    <property type="project" value="UniProtKB-UniRule"/>
</dbReference>
<evidence type="ECO:0000256" key="1">
    <source>
        <dbReference type="ARBA" id="ARBA00022701"/>
    </source>
</evidence>
<gene>
    <name evidence="11" type="ORF">CANVERA_P3238</name>
</gene>
<evidence type="ECO:0000256" key="2">
    <source>
        <dbReference type="ARBA" id="ARBA00022741"/>
    </source>
</evidence>
<evidence type="ECO:0000313" key="11">
    <source>
        <dbReference type="EMBL" id="CAI5758726.1"/>
    </source>
</evidence>
<dbReference type="AlphaFoldDB" id="A0A9W4XAT3"/>
<evidence type="ECO:0000313" key="12">
    <source>
        <dbReference type="Proteomes" id="UP001152885"/>
    </source>
</evidence>
<feature type="binding site" evidence="6">
    <location>
        <begin position="143"/>
        <end position="150"/>
    </location>
    <ligand>
        <name>ATP</name>
        <dbReference type="ChEBI" id="CHEBI:30616"/>
    </ligand>
</feature>
<dbReference type="GO" id="GO:0005874">
    <property type="term" value="C:microtubule"/>
    <property type="evidence" value="ECO:0007669"/>
    <property type="project" value="UniProtKB-KW"/>
</dbReference>
<dbReference type="PANTHER" id="PTHR47968:SF36">
    <property type="entry name" value="KINESIN HEAVY CHAIN ISOFORM X1"/>
    <property type="match status" value="1"/>
</dbReference>